<proteinExistence type="predicted"/>
<accession>S9SAV6</accession>
<feature type="domain" description="Cytochrome c" evidence="6">
    <location>
        <begin position="185"/>
        <end position="273"/>
    </location>
</feature>
<evidence type="ECO:0000256" key="2">
    <source>
        <dbReference type="ARBA" id="ARBA00022723"/>
    </source>
</evidence>
<dbReference type="AlphaFoldDB" id="S9SAV6"/>
<dbReference type="Gene3D" id="1.10.760.10">
    <property type="entry name" value="Cytochrome c-like domain"/>
    <property type="match status" value="1"/>
</dbReference>
<keyword evidence="1 4" id="KW-0349">Heme</keyword>
<dbReference type="eggNOG" id="COG2010">
    <property type="taxonomic scope" value="Bacteria"/>
</dbReference>
<protein>
    <submittedName>
        <fullName evidence="7">Putative cytochrome c</fullName>
    </submittedName>
</protein>
<evidence type="ECO:0000256" key="3">
    <source>
        <dbReference type="ARBA" id="ARBA00023004"/>
    </source>
</evidence>
<dbReference type="OrthoDB" id="5728201at2"/>
<dbReference type="InterPro" id="IPR009056">
    <property type="entry name" value="Cyt_c-like_dom"/>
</dbReference>
<sequence>MPCLHRIVFVLILGWSLAAGAAEPTLTVADGTSERVYRLGALLADPATIDVTLSPDPVYHRTMTYRAIPAARLLKDARPGADDHVQLRATDGFSVSIPARLLTQSGAGGAEAFLALEPPEAPWPILPGAAQTASAGPFYLVWRQAGSDRISSEYWSYRIAALGIVASPASRWPQLAVAATVAANDPIRRGLDRFVEICIACHRFNGAGESEIGPDLGQPLNPVQYFQPAALRQLLRDPAKVRSWPERRMPAFSPADLPDSDIDAIIAWLSYQAGRR</sequence>
<feature type="chain" id="PRO_5004556409" evidence="5">
    <location>
        <begin position="22"/>
        <end position="276"/>
    </location>
</feature>
<keyword evidence="5" id="KW-0732">Signal</keyword>
<keyword evidence="2 4" id="KW-0479">Metal-binding</keyword>
<dbReference type="GO" id="GO:0046872">
    <property type="term" value="F:metal ion binding"/>
    <property type="evidence" value="ECO:0007669"/>
    <property type="project" value="UniProtKB-KW"/>
</dbReference>
<dbReference type="GO" id="GO:0009055">
    <property type="term" value="F:electron transfer activity"/>
    <property type="evidence" value="ECO:0007669"/>
    <property type="project" value="InterPro"/>
</dbReference>
<keyword evidence="3 4" id="KW-0408">Iron</keyword>
<dbReference type="GO" id="GO:0020037">
    <property type="term" value="F:heme binding"/>
    <property type="evidence" value="ECO:0007669"/>
    <property type="project" value="InterPro"/>
</dbReference>
<dbReference type="Proteomes" id="UP000015350">
    <property type="component" value="Unassembled WGS sequence"/>
</dbReference>
<evidence type="ECO:0000256" key="5">
    <source>
        <dbReference type="SAM" id="SignalP"/>
    </source>
</evidence>
<dbReference type="InterPro" id="IPR036909">
    <property type="entry name" value="Cyt_c-like_dom_sf"/>
</dbReference>
<name>S9SAV6_MAGFU</name>
<evidence type="ECO:0000259" key="6">
    <source>
        <dbReference type="PROSITE" id="PS51007"/>
    </source>
</evidence>
<reference evidence="7 8" key="1">
    <citation type="submission" date="2013-04" db="EMBL/GenBank/DDBJ databases">
        <authorList>
            <person name="Kuznetsov B."/>
            <person name="Ivanovsky R."/>
        </authorList>
    </citation>
    <scope>NUCLEOTIDE SEQUENCE [LARGE SCALE GENOMIC DNA]</scope>
    <source>
        <strain evidence="7 8">MGU-K5</strain>
    </source>
</reference>
<dbReference type="RefSeq" id="WP_021130983.1">
    <property type="nucleotide sequence ID" value="NZ_AQPH01000006.1"/>
</dbReference>
<feature type="signal peptide" evidence="5">
    <location>
        <begin position="1"/>
        <end position="21"/>
    </location>
</feature>
<dbReference type="SUPFAM" id="SSF46626">
    <property type="entry name" value="Cytochrome c"/>
    <property type="match status" value="1"/>
</dbReference>
<comment type="caution">
    <text evidence="7">The sequence shown here is derived from an EMBL/GenBank/DDBJ whole genome shotgun (WGS) entry which is preliminary data.</text>
</comment>
<dbReference type="STRING" id="1316936.K678_03015"/>
<evidence type="ECO:0000256" key="4">
    <source>
        <dbReference type="PROSITE-ProRule" id="PRU00433"/>
    </source>
</evidence>
<gene>
    <name evidence="7" type="ORF">K678_03015</name>
</gene>
<evidence type="ECO:0000256" key="1">
    <source>
        <dbReference type="ARBA" id="ARBA00022617"/>
    </source>
</evidence>
<evidence type="ECO:0000313" key="8">
    <source>
        <dbReference type="Proteomes" id="UP000015350"/>
    </source>
</evidence>
<organism evidence="7 8">
    <name type="scientific">Magnetospirillum fulvum MGU-K5</name>
    <dbReference type="NCBI Taxonomy" id="1316936"/>
    <lineage>
        <taxon>Bacteria</taxon>
        <taxon>Pseudomonadati</taxon>
        <taxon>Pseudomonadota</taxon>
        <taxon>Alphaproteobacteria</taxon>
        <taxon>Rhodospirillales</taxon>
        <taxon>Rhodospirillaceae</taxon>
        <taxon>Magnetospirillum</taxon>
    </lineage>
</organism>
<evidence type="ECO:0000313" key="7">
    <source>
        <dbReference type="EMBL" id="EPY03027.1"/>
    </source>
</evidence>
<dbReference type="Pfam" id="PF13442">
    <property type="entry name" value="Cytochrome_CBB3"/>
    <property type="match status" value="1"/>
</dbReference>
<dbReference type="PROSITE" id="PS51007">
    <property type="entry name" value="CYTC"/>
    <property type="match status" value="1"/>
</dbReference>
<dbReference type="EMBL" id="AQPH01000006">
    <property type="protein sequence ID" value="EPY03027.1"/>
    <property type="molecule type" value="Genomic_DNA"/>
</dbReference>